<keyword evidence="2" id="KW-1185">Reference proteome</keyword>
<comment type="caution">
    <text evidence="1">The sequence shown here is derived from an EMBL/GenBank/DDBJ whole genome shotgun (WGS) entry which is preliminary data.</text>
</comment>
<dbReference type="Proteomes" id="UP000265520">
    <property type="component" value="Unassembled WGS sequence"/>
</dbReference>
<evidence type="ECO:0000313" key="2">
    <source>
        <dbReference type="Proteomes" id="UP000265520"/>
    </source>
</evidence>
<proteinExistence type="predicted"/>
<accession>A0A392PYE6</accession>
<dbReference type="AlphaFoldDB" id="A0A392PYE6"/>
<feature type="non-terminal residue" evidence="1">
    <location>
        <position position="1"/>
    </location>
</feature>
<dbReference type="EMBL" id="LXQA010104188">
    <property type="protein sequence ID" value="MCI17163.1"/>
    <property type="molecule type" value="Genomic_DNA"/>
</dbReference>
<reference evidence="1 2" key="1">
    <citation type="journal article" date="2018" name="Front. Plant Sci.">
        <title>Red Clover (Trifolium pratense) and Zigzag Clover (T. medium) - A Picture of Genomic Similarities and Differences.</title>
        <authorList>
            <person name="Dluhosova J."/>
            <person name="Istvanek J."/>
            <person name="Nedelnik J."/>
            <person name="Repkova J."/>
        </authorList>
    </citation>
    <scope>NUCLEOTIDE SEQUENCE [LARGE SCALE GENOMIC DNA]</scope>
    <source>
        <strain evidence="2">cv. 10/8</strain>
        <tissue evidence="1">Leaf</tissue>
    </source>
</reference>
<sequence length="83" mass="9156">VMLDIVIFSQHGTKELTGSQGVVATASCARHMFHDPAHVLAPVSCSRRLHEVQHGRIWKNCPCMRRRKAVQGATSVLSALHEV</sequence>
<evidence type="ECO:0000313" key="1">
    <source>
        <dbReference type="EMBL" id="MCI17163.1"/>
    </source>
</evidence>
<organism evidence="1 2">
    <name type="scientific">Trifolium medium</name>
    <dbReference type="NCBI Taxonomy" id="97028"/>
    <lineage>
        <taxon>Eukaryota</taxon>
        <taxon>Viridiplantae</taxon>
        <taxon>Streptophyta</taxon>
        <taxon>Embryophyta</taxon>
        <taxon>Tracheophyta</taxon>
        <taxon>Spermatophyta</taxon>
        <taxon>Magnoliopsida</taxon>
        <taxon>eudicotyledons</taxon>
        <taxon>Gunneridae</taxon>
        <taxon>Pentapetalae</taxon>
        <taxon>rosids</taxon>
        <taxon>fabids</taxon>
        <taxon>Fabales</taxon>
        <taxon>Fabaceae</taxon>
        <taxon>Papilionoideae</taxon>
        <taxon>50 kb inversion clade</taxon>
        <taxon>NPAAA clade</taxon>
        <taxon>Hologalegina</taxon>
        <taxon>IRL clade</taxon>
        <taxon>Trifolieae</taxon>
        <taxon>Trifolium</taxon>
    </lineage>
</organism>
<protein>
    <submittedName>
        <fullName evidence="1">Uncharacterized protein</fullName>
    </submittedName>
</protein>
<name>A0A392PYE6_9FABA</name>